<dbReference type="Pfam" id="PF05719">
    <property type="entry name" value="GPP34"/>
    <property type="match status" value="1"/>
</dbReference>
<sequence length="230" mass="24874">MTGNPTKTIKSLSKGRGGVLADQYFLIAHEDRTGRSRLHPRATGLGLAAALLGELILEGRIGISDGDLIILDRHPPSDALAHDVLDLLVAQPQHRDVRIWLAFLSQDAAIRVGERLSRLGAVEVVTKRRMLSTETLYMPNSAAQRNAAAWAPARLANLLVRGIGMSISDRVLIGLIAATGLTRHVLYDFEAHRHAFQSLPSAVGSLPADLRELVEYTEASVGSVVTVGRR</sequence>
<keyword evidence="6" id="KW-1185">Reference proteome</keyword>
<evidence type="ECO:0000313" key="6">
    <source>
        <dbReference type="Proteomes" id="UP001519654"/>
    </source>
</evidence>
<evidence type="ECO:0000313" key="5">
    <source>
        <dbReference type="EMBL" id="MBU2662562.1"/>
    </source>
</evidence>
<evidence type="ECO:0000256" key="1">
    <source>
        <dbReference type="ARBA" id="ARBA00004255"/>
    </source>
</evidence>
<evidence type="ECO:0000256" key="4">
    <source>
        <dbReference type="ARBA" id="ARBA00023136"/>
    </source>
</evidence>
<evidence type="ECO:0000256" key="2">
    <source>
        <dbReference type="ARBA" id="ARBA00023034"/>
    </source>
</evidence>
<keyword evidence="2" id="KW-0333">Golgi apparatus</keyword>
<keyword evidence="4" id="KW-0472">Membrane</keyword>
<reference evidence="5 6" key="1">
    <citation type="submission" date="2021-06" db="EMBL/GenBank/DDBJ databases">
        <title>Actinoplanes lichenicola sp. nov., and Actinoplanes ovalisporus sp. nov., isolated from lichen in Thailand.</title>
        <authorList>
            <person name="Saeng-In P."/>
            <person name="Kanchanasin P."/>
            <person name="Yuki M."/>
            <person name="Kudo T."/>
            <person name="Ohkuma M."/>
            <person name="Phongsopitanun W."/>
            <person name="Tanasupawat S."/>
        </authorList>
    </citation>
    <scope>NUCLEOTIDE SEQUENCE [LARGE SCALE GENOMIC DNA]</scope>
    <source>
        <strain evidence="5 6">NBRC 110975</strain>
    </source>
</reference>
<organism evidence="5 6">
    <name type="scientific">Paractinoplanes bogorensis</name>
    <dbReference type="NCBI Taxonomy" id="1610840"/>
    <lineage>
        <taxon>Bacteria</taxon>
        <taxon>Bacillati</taxon>
        <taxon>Actinomycetota</taxon>
        <taxon>Actinomycetes</taxon>
        <taxon>Micromonosporales</taxon>
        <taxon>Micromonosporaceae</taxon>
        <taxon>Paractinoplanes</taxon>
    </lineage>
</organism>
<dbReference type="InterPro" id="IPR008628">
    <property type="entry name" value="GPP34-like"/>
</dbReference>
<dbReference type="Proteomes" id="UP001519654">
    <property type="component" value="Unassembled WGS sequence"/>
</dbReference>
<name>A0ABS5YGI1_9ACTN</name>
<keyword evidence="3" id="KW-0446">Lipid-binding</keyword>
<evidence type="ECO:0000256" key="3">
    <source>
        <dbReference type="ARBA" id="ARBA00023121"/>
    </source>
</evidence>
<proteinExistence type="predicted"/>
<comment type="subcellular location">
    <subcellularLocation>
        <location evidence="1">Golgi apparatus membrane</location>
        <topology evidence="1">Peripheral membrane protein</topology>
        <orientation evidence="1">Cytoplasmic side</orientation>
    </subcellularLocation>
</comment>
<dbReference type="Gene3D" id="1.10.3630.10">
    <property type="entry name" value="yeast vps74-n-term truncation variant domain like"/>
    <property type="match status" value="1"/>
</dbReference>
<protein>
    <submittedName>
        <fullName evidence="5">GPP34 family phosphoprotein</fullName>
    </submittedName>
</protein>
<dbReference type="EMBL" id="JAHKKG010000001">
    <property type="protein sequence ID" value="MBU2662562.1"/>
    <property type="molecule type" value="Genomic_DNA"/>
</dbReference>
<gene>
    <name evidence="5" type="ORF">KOI35_03500</name>
</gene>
<accession>A0ABS5YGI1</accession>
<dbReference type="InterPro" id="IPR038261">
    <property type="entry name" value="GPP34-like_sf"/>
</dbReference>
<comment type="caution">
    <text evidence="5">The sequence shown here is derived from an EMBL/GenBank/DDBJ whole genome shotgun (WGS) entry which is preliminary data.</text>
</comment>